<keyword evidence="4 6" id="KW-1133">Transmembrane helix</keyword>
<feature type="transmembrane region" description="Helical" evidence="6">
    <location>
        <begin position="72"/>
        <end position="92"/>
    </location>
</feature>
<feature type="transmembrane region" description="Helical" evidence="6">
    <location>
        <begin position="41"/>
        <end position="66"/>
    </location>
</feature>
<dbReference type="PANTHER" id="PTHR30086:SF17">
    <property type="entry name" value="LYSE FAMILY TRANSLOCATOR"/>
    <property type="match status" value="1"/>
</dbReference>
<dbReference type="Proteomes" id="UP001607151">
    <property type="component" value="Unassembled WGS sequence"/>
</dbReference>
<evidence type="ECO:0000313" key="7">
    <source>
        <dbReference type="EMBL" id="MFH0264138.1"/>
    </source>
</evidence>
<keyword evidence="2" id="KW-1003">Cell membrane</keyword>
<comment type="subcellular location">
    <subcellularLocation>
        <location evidence="1">Cell membrane</location>
        <topology evidence="1">Multi-pass membrane protein</topology>
    </subcellularLocation>
</comment>
<keyword evidence="8" id="KW-1185">Reference proteome</keyword>
<feature type="transmembrane region" description="Helical" evidence="6">
    <location>
        <begin position="159"/>
        <end position="177"/>
    </location>
</feature>
<evidence type="ECO:0000256" key="6">
    <source>
        <dbReference type="SAM" id="Phobius"/>
    </source>
</evidence>
<feature type="transmembrane region" description="Helical" evidence="6">
    <location>
        <begin position="189"/>
        <end position="212"/>
    </location>
</feature>
<dbReference type="PIRSF" id="PIRSF006324">
    <property type="entry name" value="LeuE"/>
    <property type="match status" value="1"/>
</dbReference>
<dbReference type="InterPro" id="IPR001123">
    <property type="entry name" value="LeuE-type"/>
</dbReference>
<proteinExistence type="predicted"/>
<keyword evidence="3 6" id="KW-0812">Transmembrane</keyword>
<protein>
    <submittedName>
        <fullName evidence="7">LysE family translocator</fullName>
    </submittedName>
</protein>
<organism evidence="7 8">
    <name type="scientific">Vibrio rumoiensis</name>
    <dbReference type="NCBI Taxonomy" id="76258"/>
    <lineage>
        <taxon>Bacteria</taxon>
        <taxon>Pseudomonadati</taxon>
        <taxon>Pseudomonadota</taxon>
        <taxon>Gammaproteobacteria</taxon>
        <taxon>Vibrionales</taxon>
        <taxon>Vibrionaceae</taxon>
        <taxon>Vibrio</taxon>
    </lineage>
</organism>
<dbReference type="Pfam" id="PF01810">
    <property type="entry name" value="LysE"/>
    <property type="match status" value="1"/>
</dbReference>
<sequence>MNEISLLLTLASVHFIALMSPGPDFALIVQNTSHHGRKTGLTIAAGLSLGILIHSILSITGISYLVQQHPMFFSILQLLGGSYLLWLGFGALKSIYQHKRSDNQTERKPSRILKDQTKAFSKGLMTNLLNPKALVFFVSLMSSLVPATMSVAGKSAAVFILWSLALLWFSLLAWMLSTKALQRKLEASAIYIDGICGIIFTLLGGVILTQAIGHLS</sequence>
<comment type="caution">
    <text evidence="7">The sequence shown here is derived from an EMBL/GenBank/DDBJ whole genome shotgun (WGS) entry which is preliminary data.</text>
</comment>
<dbReference type="EMBL" id="JBIHSN010000002">
    <property type="protein sequence ID" value="MFH0264138.1"/>
    <property type="molecule type" value="Genomic_DNA"/>
</dbReference>
<dbReference type="RefSeq" id="WP_394607085.1">
    <property type="nucleotide sequence ID" value="NZ_JBIHSN010000002.1"/>
</dbReference>
<dbReference type="PANTHER" id="PTHR30086">
    <property type="entry name" value="ARGININE EXPORTER PROTEIN ARGO"/>
    <property type="match status" value="1"/>
</dbReference>
<evidence type="ECO:0000256" key="4">
    <source>
        <dbReference type="ARBA" id="ARBA00022989"/>
    </source>
</evidence>
<name>A0ABW7ISF1_9VIBR</name>
<evidence type="ECO:0000256" key="5">
    <source>
        <dbReference type="ARBA" id="ARBA00023136"/>
    </source>
</evidence>
<evidence type="ECO:0000256" key="3">
    <source>
        <dbReference type="ARBA" id="ARBA00022692"/>
    </source>
</evidence>
<evidence type="ECO:0000256" key="2">
    <source>
        <dbReference type="ARBA" id="ARBA00022475"/>
    </source>
</evidence>
<feature type="transmembrane region" description="Helical" evidence="6">
    <location>
        <begin position="6"/>
        <end position="29"/>
    </location>
</feature>
<reference evidence="7 8" key="1">
    <citation type="submission" date="2024-10" db="EMBL/GenBank/DDBJ databases">
        <authorList>
            <person name="Yibar A."/>
            <person name="Saticioglu I.B."/>
            <person name="Duman M."/>
            <person name="Ajmi N."/>
            <person name="Gurler F."/>
            <person name="Ay H."/>
            <person name="Onuk E."/>
            <person name="Guler S."/>
            <person name="Romalde J.L."/>
        </authorList>
    </citation>
    <scope>NUCLEOTIDE SEQUENCE [LARGE SCALE GENOMIC DNA]</scope>
    <source>
        <strain evidence="7 8">14-MA-B</strain>
    </source>
</reference>
<keyword evidence="5 6" id="KW-0472">Membrane</keyword>
<evidence type="ECO:0000256" key="1">
    <source>
        <dbReference type="ARBA" id="ARBA00004651"/>
    </source>
</evidence>
<feature type="transmembrane region" description="Helical" evidence="6">
    <location>
        <begin position="133"/>
        <end position="153"/>
    </location>
</feature>
<gene>
    <name evidence="7" type="ORF">ACGRQ9_01090</name>
</gene>
<accession>A0ABW7ISF1</accession>
<evidence type="ECO:0000313" key="8">
    <source>
        <dbReference type="Proteomes" id="UP001607151"/>
    </source>
</evidence>